<dbReference type="Gene3D" id="1.10.10.60">
    <property type="entry name" value="Homeodomain-like"/>
    <property type="match status" value="1"/>
</dbReference>
<organism evidence="4 5">
    <name type="scientific">Microbulbifer epialgicus</name>
    <dbReference type="NCBI Taxonomy" id="393907"/>
    <lineage>
        <taxon>Bacteria</taxon>
        <taxon>Pseudomonadati</taxon>
        <taxon>Pseudomonadota</taxon>
        <taxon>Gammaproteobacteria</taxon>
        <taxon>Cellvibrionales</taxon>
        <taxon>Microbulbiferaceae</taxon>
        <taxon>Microbulbifer</taxon>
    </lineage>
</organism>
<evidence type="ECO:0000259" key="3">
    <source>
        <dbReference type="PROSITE" id="PS01124"/>
    </source>
</evidence>
<dbReference type="PROSITE" id="PS01124">
    <property type="entry name" value="HTH_ARAC_FAMILY_2"/>
    <property type="match status" value="1"/>
</dbReference>
<evidence type="ECO:0000313" key="4">
    <source>
        <dbReference type="EMBL" id="MFA0813379.1"/>
    </source>
</evidence>
<evidence type="ECO:0000256" key="2">
    <source>
        <dbReference type="ARBA" id="ARBA00023163"/>
    </source>
</evidence>
<dbReference type="EMBL" id="JBGMEK010000090">
    <property type="protein sequence ID" value="MFA0813379.1"/>
    <property type="molecule type" value="Genomic_DNA"/>
</dbReference>
<dbReference type="InterPro" id="IPR009057">
    <property type="entry name" value="Homeodomain-like_sf"/>
</dbReference>
<sequence>MSKRNFVRRFKVAKKALQAGSQNIQPLVRNVGYNDIKIFRGVFKRVTGLTPQEYRNKYARA</sequence>
<gene>
    <name evidence="4" type="ORF">ACCI49_20985</name>
</gene>
<proteinExistence type="predicted"/>
<dbReference type="SUPFAM" id="SSF46689">
    <property type="entry name" value="Homeodomain-like"/>
    <property type="match status" value="1"/>
</dbReference>
<protein>
    <submittedName>
        <fullName evidence="4">Helix-turn-helix domain-containing protein</fullName>
    </submittedName>
</protein>
<feature type="domain" description="HTH araC/xylS-type" evidence="3">
    <location>
        <begin position="1"/>
        <end position="57"/>
    </location>
</feature>
<evidence type="ECO:0000256" key="1">
    <source>
        <dbReference type="ARBA" id="ARBA00023015"/>
    </source>
</evidence>
<dbReference type="InterPro" id="IPR018060">
    <property type="entry name" value="HTH_AraC"/>
</dbReference>
<evidence type="ECO:0000313" key="5">
    <source>
        <dbReference type="Proteomes" id="UP001569428"/>
    </source>
</evidence>
<keyword evidence="5" id="KW-1185">Reference proteome</keyword>
<accession>A0ABV4P5Z3</accession>
<name>A0ABV4P5Z3_9GAMM</name>
<reference evidence="4 5" key="1">
    <citation type="submission" date="2024-08" db="EMBL/GenBank/DDBJ databases">
        <authorList>
            <person name="Ishaq N."/>
        </authorList>
    </citation>
    <scope>NUCLEOTIDE SEQUENCE [LARGE SCALE GENOMIC DNA]</scope>
    <source>
        <strain evidence="4 5">DSM 18651</strain>
    </source>
</reference>
<dbReference type="Pfam" id="PF12833">
    <property type="entry name" value="HTH_18"/>
    <property type="match status" value="1"/>
</dbReference>
<keyword evidence="1" id="KW-0805">Transcription regulation</keyword>
<keyword evidence="2" id="KW-0804">Transcription</keyword>
<dbReference type="Proteomes" id="UP001569428">
    <property type="component" value="Unassembled WGS sequence"/>
</dbReference>
<comment type="caution">
    <text evidence="4">The sequence shown here is derived from an EMBL/GenBank/DDBJ whole genome shotgun (WGS) entry which is preliminary data.</text>
</comment>
<dbReference type="RefSeq" id="WP_371841187.1">
    <property type="nucleotide sequence ID" value="NZ_JBGMEK010000090.1"/>
</dbReference>